<evidence type="ECO:0000313" key="2">
    <source>
        <dbReference type="Proteomes" id="UP000593594"/>
    </source>
</evidence>
<organism evidence="1 2">
    <name type="scientific">Kaustia mangrovi</name>
    <dbReference type="NCBI Taxonomy" id="2593653"/>
    <lineage>
        <taxon>Bacteria</taxon>
        <taxon>Pseudomonadati</taxon>
        <taxon>Pseudomonadota</taxon>
        <taxon>Alphaproteobacteria</taxon>
        <taxon>Hyphomicrobiales</taxon>
        <taxon>Parvibaculaceae</taxon>
        <taxon>Kaustia</taxon>
    </lineage>
</organism>
<dbReference type="Pfam" id="PF12616">
    <property type="entry name" value="DUF3775"/>
    <property type="match status" value="1"/>
</dbReference>
<protein>
    <submittedName>
        <fullName evidence="1">DUF3775 domain-containing protein</fullName>
    </submittedName>
</protein>
<name>A0A7S8C312_9HYPH</name>
<keyword evidence="2" id="KW-1185">Reference proteome</keyword>
<dbReference type="InterPro" id="IPR022254">
    <property type="entry name" value="DUF3775"/>
</dbReference>
<proteinExistence type="predicted"/>
<accession>A0A7S8C312</accession>
<evidence type="ECO:0000313" key="1">
    <source>
        <dbReference type="EMBL" id="QPC42458.1"/>
    </source>
</evidence>
<dbReference type="RefSeq" id="WP_213163690.1">
    <property type="nucleotide sequence ID" value="NZ_CP058214.1"/>
</dbReference>
<dbReference type="Proteomes" id="UP000593594">
    <property type="component" value="Chromosome"/>
</dbReference>
<reference evidence="1 2" key="1">
    <citation type="submission" date="2020-06" db="EMBL/GenBank/DDBJ databases">
        <title>Genome sequence of 2 isolates from Red Sea Mangroves.</title>
        <authorList>
            <person name="Sefrji F."/>
            <person name="Michoud G."/>
            <person name="Merlino G."/>
            <person name="Daffonchio D."/>
        </authorList>
    </citation>
    <scope>NUCLEOTIDE SEQUENCE [LARGE SCALE GENOMIC DNA]</scope>
    <source>
        <strain evidence="1 2">R1DC25</strain>
    </source>
</reference>
<dbReference type="EMBL" id="CP058214">
    <property type="protein sequence ID" value="QPC42458.1"/>
    <property type="molecule type" value="Genomic_DNA"/>
</dbReference>
<dbReference type="AlphaFoldDB" id="A0A7S8C312"/>
<sequence>MVKSQSWPKGTPPLEIATEKVCYIVIKAREFDAKDIATIPDPGSNAADDMMYSVLEDRSDDPVLEELTSVIQNLDEDEQIDLVALAWLGRGDGTLADWAELRRSAAEAHNERTADYVLGLALLSDYLEEGLNQFGRSCEGVELGRM</sequence>
<dbReference type="KEGG" id="kmn:HW532_06890"/>
<gene>
    <name evidence="1" type="ORF">HW532_06890</name>
</gene>